<dbReference type="Pfam" id="PF00756">
    <property type="entry name" value="Esterase"/>
    <property type="match status" value="1"/>
</dbReference>
<dbReference type="OrthoDB" id="420518at2759"/>
<dbReference type="NCBIfam" id="TIGR02821">
    <property type="entry name" value="fghA_ester_D"/>
    <property type="match status" value="1"/>
</dbReference>
<name>A0A7M7L3N2_APIME</name>
<feature type="active site" description="Charge relay system" evidence="12">
    <location>
        <position position="1173"/>
    </location>
</feature>
<keyword evidence="8" id="KW-0378">Hydrolase</keyword>
<dbReference type="FunFam" id="3.40.50.1820:FF:000002">
    <property type="entry name" value="S-formylglutathione hydrolase"/>
    <property type="match status" value="1"/>
</dbReference>
<dbReference type="InterPro" id="IPR029058">
    <property type="entry name" value="AB_hydrolase_fold"/>
</dbReference>
<feature type="coiled-coil region" evidence="13">
    <location>
        <begin position="483"/>
        <end position="566"/>
    </location>
</feature>
<comment type="function">
    <text evidence="1">Serine hydrolase involved in the detoxification of formaldehyde.</text>
</comment>
<evidence type="ECO:0000256" key="3">
    <source>
        <dbReference type="ARBA" id="ARBA00005805"/>
    </source>
</evidence>
<evidence type="ECO:0000256" key="5">
    <source>
        <dbReference type="ARBA" id="ARBA00016725"/>
    </source>
</evidence>
<comment type="similarity">
    <text evidence="2">Belongs to the esterase D family.</text>
</comment>
<gene>
    <name evidence="16" type="primary">LOC412193</name>
</gene>
<comment type="similarity">
    <text evidence="3">Belongs to the CCDC39 family.</text>
</comment>
<organism evidence="14">
    <name type="scientific">Apis mellifera</name>
    <name type="common">Honeybee</name>
    <dbReference type="NCBI Taxonomy" id="7460"/>
    <lineage>
        <taxon>Eukaryota</taxon>
        <taxon>Metazoa</taxon>
        <taxon>Ecdysozoa</taxon>
        <taxon>Arthropoda</taxon>
        <taxon>Hexapoda</taxon>
        <taxon>Insecta</taxon>
        <taxon>Pterygota</taxon>
        <taxon>Neoptera</taxon>
        <taxon>Endopterygota</taxon>
        <taxon>Hymenoptera</taxon>
        <taxon>Apocrita</taxon>
        <taxon>Aculeata</taxon>
        <taxon>Apoidea</taxon>
        <taxon>Anthophila</taxon>
        <taxon>Apidae</taxon>
        <taxon>Apis</taxon>
    </lineage>
</organism>
<keyword evidence="9 13" id="KW-0175">Coiled coil</keyword>
<reference evidence="16" key="2">
    <citation type="submission" date="2025-04" db="UniProtKB">
        <authorList>
            <consortium name="RefSeq"/>
        </authorList>
    </citation>
    <scope>IDENTIFICATION</scope>
    <source>
        <strain evidence="16">DH4</strain>
        <tissue evidence="16">Whole body</tissue>
    </source>
</reference>
<evidence type="ECO:0000313" key="15">
    <source>
        <dbReference type="Proteomes" id="UP000005203"/>
    </source>
</evidence>
<dbReference type="GeneID" id="412193"/>
<evidence type="ECO:0000256" key="6">
    <source>
        <dbReference type="ARBA" id="ARBA00016774"/>
    </source>
</evidence>
<evidence type="ECO:0000256" key="2">
    <source>
        <dbReference type="ARBA" id="ARBA00005622"/>
    </source>
</evidence>
<dbReference type="InterPro" id="IPR014186">
    <property type="entry name" value="S-formylglutathione_hydrol"/>
</dbReference>
<evidence type="ECO:0000313" key="16">
    <source>
        <dbReference type="RefSeq" id="XP_026297099.1"/>
    </source>
</evidence>
<evidence type="ECO:0000256" key="1">
    <source>
        <dbReference type="ARBA" id="ARBA00002608"/>
    </source>
</evidence>
<feature type="coiled-coil region" evidence="13">
    <location>
        <begin position="729"/>
        <end position="850"/>
    </location>
</feature>
<feature type="coiled-coil region" evidence="13">
    <location>
        <begin position="120"/>
        <end position="434"/>
    </location>
</feature>
<proteinExistence type="inferred from homology"/>
<dbReference type="Pfam" id="PF24161">
    <property type="entry name" value="CCDC39"/>
    <property type="match status" value="1"/>
</dbReference>
<evidence type="ECO:0000256" key="12">
    <source>
        <dbReference type="PIRSR" id="PIRSR614186-1"/>
    </source>
</evidence>
<dbReference type="Gene3D" id="3.40.50.1820">
    <property type="entry name" value="alpha/beta hydrolase"/>
    <property type="match status" value="1"/>
</dbReference>
<evidence type="ECO:0000313" key="14">
    <source>
        <dbReference type="EnsemblMetazoa" id="XP_026297099"/>
    </source>
</evidence>
<evidence type="ECO:0000256" key="10">
    <source>
        <dbReference type="ARBA" id="ARBA00032082"/>
    </source>
</evidence>
<evidence type="ECO:0000256" key="9">
    <source>
        <dbReference type="ARBA" id="ARBA00023054"/>
    </source>
</evidence>
<dbReference type="GO" id="GO:0046294">
    <property type="term" value="P:formaldehyde catabolic process"/>
    <property type="evidence" value="ECO:0007669"/>
    <property type="project" value="InterPro"/>
</dbReference>
<evidence type="ECO:0000256" key="11">
    <source>
        <dbReference type="ARBA" id="ARBA00045182"/>
    </source>
</evidence>
<sequence>MAMNNNIDTVLTELGWNDGFRIPVANEENKLLEEEIEKKMKLKENLSIKLESTEERVKMMKKHINNLTTEQNMNQKLLINHSAQLKTEDHNYRLSCNTETSLRQKARNFQKEWKEVNEIVSNIEKDLEKMMKKIETSKNVLKYDENNLKEWEEILKENENNNELIEQYMKEDLKEYKELELKRQKLSKELQTYNDAMIKTSNEAQEMEIILNRTTTLYDQALAEYRQMFNQWKESVNILQQKNDDIKKIIQDIEVLNDISQDKKKILQESEKFLKEQIANNKQIQDSITKLEKEFGSMKEEQIKLKEIINTCENQSLIQKNIMKDLTQRVEQVRTDVKHKKLQIQTKNTKIDKANEQITALTTKLEDIKSQKLNIEEKAKELEDMIEEQEKKKAKIIKEINRLQVINLRAMTQIKDLENEEKVLKMQLEREFKKCDLLDKLCIKDEQILENKKEIWYQAEFEIRKSEMKLNRLRGHEYDKSKSEKKQEKIEELQNNLDEKTNIFKLLQKQITALEDNMRKISNNLASSNSELESLRDKRQNLVLLMNVGEKELKAVQNRYEEKQVEESMLRLKVSQMEKMILNIGNNVYDLEKYRLELEAAVRERKTEITVQKESLNIQKRIADGECSELRNAIAERKIRIKQLQARYDNSTALLGTNPDGTPMNTTHLKIQNAQERYLLQEQGDKLDETIRKTEEEIQAMENTLRVINICNDKYKVTLSTNDQDISEVEEHKKLDKELQDAEQNLNKKKEELQCLTENMQKIQNKYVQILKDIEEIEESKENKTQYLTDLKHQIHEQKEKISRADKNLQNAKKSIHRLYETTGDNNVLIQEKEIELRELQEQNSIVLQDIAEFTVSHVEVESYIKKLLAAQNIELPSAILFTQSLSNHSHSHTNSSECLPKSTNRESTYESSKEISSNKIFSGWQKVYLHESYELGCKMNFGIFLPPQVEEGPQPVIYWLSGLTCTEANFIQKAGAQKYASEQGVILVAPDTSPRNLNILGEDDDWDFGTGAGFYIDATNEPWKKNYRMYSYITKELPALINEKFPVLPYKQSIMGHSMGGHGALICALKNPGLYKTVSAFAPISNPVLCPWGKKAFTGYLGGLETNVETWKDWDATELVKKYNGPPLDILIDQGKEDKFLKDGQLLPENLLSAAKDAGLPLVLRFQEGYDHSYFFISTFIEDHIKHHVKYLKC</sequence>
<dbReference type="EnsemblMetazoa" id="XM_026441314">
    <property type="protein sequence ID" value="XP_026297099"/>
    <property type="gene ID" value="LOC412193"/>
</dbReference>
<dbReference type="SUPFAM" id="SSF53474">
    <property type="entry name" value="alpha/beta-Hydrolases"/>
    <property type="match status" value="1"/>
</dbReference>
<keyword evidence="15" id="KW-1185">Reference proteome</keyword>
<protein>
    <recommendedName>
        <fullName evidence="5">Coiled-coil domain-containing protein 39</fullName>
        <ecNumber evidence="4">3.1.2.12</ecNumber>
    </recommendedName>
    <alternativeName>
        <fullName evidence="10">Esterase D</fullName>
    </alternativeName>
    <alternativeName>
        <fullName evidence="6">S-formylglutathione hydrolase</fullName>
    </alternativeName>
</protein>
<dbReference type="PANTHER" id="PTHR18962:SF0">
    <property type="entry name" value="COILED-COIL DOMAIN-CONTAINING PROTEIN 39"/>
    <property type="match status" value="1"/>
</dbReference>
<accession>A0A7M7L3N2</accession>
<dbReference type="GO" id="GO:0018738">
    <property type="term" value="F:S-formylglutathione hydrolase activity"/>
    <property type="evidence" value="ECO:0007669"/>
    <property type="project" value="UniProtKB-EC"/>
</dbReference>
<evidence type="ECO:0000256" key="13">
    <source>
        <dbReference type="SAM" id="Coils"/>
    </source>
</evidence>
<accession>A0A8B8H207</accession>
<evidence type="ECO:0000256" key="7">
    <source>
        <dbReference type="ARBA" id="ARBA00022487"/>
    </source>
</evidence>
<dbReference type="GO" id="GO:0036159">
    <property type="term" value="P:inner dynein arm assembly"/>
    <property type="evidence" value="ECO:0007669"/>
    <property type="project" value="InterPro"/>
</dbReference>
<comment type="function">
    <text evidence="11">Required for assembly of dynein regulatory complex (DRC) and inner dynein arm (IDA) complexes, which are responsible for ciliary beat regulation, thereby playing a central role in motility in cilia and flagella. Probably acts together with CCDC40 to form a molecular ruler that determines the 96 nanometer (nm) repeat length and arrangements of components in cilia and flagella. Not required for outer dynein arm complexes assembly.</text>
</comment>
<dbReference type="GO" id="GO:0052689">
    <property type="term" value="F:carboxylic ester hydrolase activity"/>
    <property type="evidence" value="ECO:0007669"/>
    <property type="project" value="UniProtKB-KW"/>
</dbReference>
<dbReference type="GO" id="GO:0005930">
    <property type="term" value="C:axoneme"/>
    <property type="evidence" value="ECO:0007669"/>
    <property type="project" value="InterPro"/>
</dbReference>
<dbReference type="EC" id="3.1.2.12" evidence="4"/>
<dbReference type="Proteomes" id="UP000005203">
    <property type="component" value="Linkage group LG6"/>
</dbReference>
<feature type="coiled-coil region" evidence="13">
    <location>
        <begin position="22"/>
        <end position="70"/>
    </location>
</feature>
<dbReference type="InterPro" id="IPR000801">
    <property type="entry name" value="Esterase-like"/>
</dbReference>
<reference evidence="14" key="1">
    <citation type="submission" date="2021-01" db="UniProtKB">
        <authorList>
            <consortium name="EnsemblMetazoa"/>
        </authorList>
    </citation>
    <scope>IDENTIFICATION</scope>
    <source>
        <strain evidence="14">DH4</strain>
    </source>
</reference>
<dbReference type="GO" id="GO:0005576">
    <property type="term" value="C:extracellular region"/>
    <property type="evidence" value="ECO:0007669"/>
    <property type="project" value="GOC"/>
</dbReference>
<dbReference type="RefSeq" id="XP_026297099.1">
    <property type="nucleotide sequence ID" value="XM_026441314.1"/>
</dbReference>
<evidence type="ECO:0000256" key="8">
    <source>
        <dbReference type="ARBA" id="ARBA00022801"/>
    </source>
</evidence>
<evidence type="ECO:0000256" key="4">
    <source>
        <dbReference type="ARBA" id="ARBA00012479"/>
    </source>
</evidence>
<dbReference type="InterPro" id="IPR033290">
    <property type="entry name" value="CCDC39"/>
</dbReference>
<dbReference type="PANTHER" id="PTHR18962">
    <property type="entry name" value="COILED-COIL DOMAIN-CONTAINING PROTEIN 39"/>
    <property type="match status" value="1"/>
</dbReference>
<feature type="active site" description="Charge relay system" evidence="12">
    <location>
        <position position="1139"/>
    </location>
</feature>
<dbReference type="GO" id="GO:0060285">
    <property type="term" value="P:cilium-dependent cell motility"/>
    <property type="evidence" value="ECO:0007669"/>
    <property type="project" value="TreeGrafter"/>
</dbReference>
<dbReference type="AlphaFoldDB" id="A0A7M7L3N2"/>
<feature type="active site" description="Charge relay system" evidence="12">
    <location>
        <position position="1059"/>
    </location>
</feature>
<keyword evidence="7" id="KW-0719">Serine esterase</keyword>
<dbReference type="GO" id="GO:0060287">
    <property type="term" value="P:epithelial cilium movement involved in determination of left/right asymmetry"/>
    <property type="evidence" value="ECO:0007669"/>
    <property type="project" value="TreeGrafter"/>
</dbReference>